<evidence type="ECO:0000313" key="1">
    <source>
        <dbReference type="EMBL" id="ENV81614.1"/>
    </source>
</evidence>
<organism evidence="1 2">
    <name type="scientific">Acinetobacter bouvetii DSM 14964 = CIP 107468</name>
    <dbReference type="NCBI Taxonomy" id="1120925"/>
    <lineage>
        <taxon>Bacteria</taxon>
        <taxon>Pseudomonadati</taxon>
        <taxon>Pseudomonadota</taxon>
        <taxon>Gammaproteobacteria</taxon>
        <taxon>Moraxellales</taxon>
        <taxon>Moraxellaceae</taxon>
        <taxon>Acinetobacter</taxon>
    </lineage>
</organism>
<accession>N9DG73</accession>
<evidence type="ECO:0000313" key="2">
    <source>
        <dbReference type="Proteomes" id="UP000018460"/>
    </source>
</evidence>
<name>N9DG73_9GAMM</name>
<sequence length="298" mass="36388">MPEQSHLAETILKLEKHIYDLRNIPELNEIYIDNFASYICSEWRCLKRIINPINDFSPELNIFRVEFKLFLEEKGPENKVIPITKDRLYVFINRLDRKFKEEKFSKGKNNLRTRVEKNRKSLSKYTESLQYDYPSLEIIRFEIALCPRNEDKMEDFIKRYIKDKNDFLYFLTKREFKKNIIGYMWKFQPQQDDGHVSCHIVLFLKNDEMEKGNKKQDIDYKMKILKSRWRELTDGYGKFWDCYSFLKYRCNSVISSEKSNCEIEYELKRIVNYFVNTDYFFRLKLEKKYRSYGRGEIS</sequence>
<dbReference type="EMBL" id="APQD01000021">
    <property type="protein sequence ID" value="ENV81614.1"/>
    <property type="molecule type" value="Genomic_DNA"/>
</dbReference>
<gene>
    <name evidence="1" type="ORF">F941_02756</name>
</gene>
<dbReference type="Proteomes" id="UP000018460">
    <property type="component" value="Unassembled WGS sequence"/>
</dbReference>
<dbReference type="AlphaFoldDB" id="N9DG73"/>
<comment type="caution">
    <text evidence="1">The sequence shown here is derived from an EMBL/GenBank/DDBJ whole genome shotgun (WGS) entry which is preliminary data.</text>
</comment>
<keyword evidence="2" id="KW-1185">Reference proteome</keyword>
<protein>
    <recommendedName>
        <fullName evidence="3">Inovirus Gp2 family protein</fullName>
    </recommendedName>
</protein>
<dbReference type="PATRIC" id="fig|1120925.3.peg.2894"/>
<reference evidence="1 2" key="1">
    <citation type="submission" date="2013-02" db="EMBL/GenBank/DDBJ databases">
        <title>The Genome Sequence of Acinetobacter bouvetii CIP 107468.</title>
        <authorList>
            <consortium name="The Broad Institute Genome Sequencing Platform"/>
            <consortium name="The Broad Institute Genome Sequencing Center for Infectious Disease"/>
            <person name="Cerqueira G."/>
            <person name="Feldgarden M."/>
            <person name="Courvalin P."/>
            <person name="Perichon B."/>
            <person name="Grillot-Courvalin C."/>
            <person name="Clermont D."/>
            <person name="Rocha E."/>
            <person name="Yoon E.-J."/>
            <person name="Nemec A."/>
            <person name="Walker B."/>
            <person name="Young S.K."/>
            <person name="Zeng Q."/>
            <person name="Gargeya S."/>
            <person name="Fitzgerald M."/>
            <person name="Haas B."/>
            <person name="Abouelleil A."/>
            <person name="Alvarado L."/>
            <person name="Arachchi H.M."/>
            <person name="Berlin A.M."/>
            <person name="Chapman S.B."/>
            <person name="Dewar J."/>
            <person name="Goldberg J."/>
            <person name="Griggs A."/>
            <person name="Gujja S."/>
            <person name="Hansen M."/>
            <person name="Howarth C."/>
            <person name="Imamovic A."/>
            <person name="Larimer J."/>
            <person name="McCowan C."/>
            <person name="Murphy C."/>
            <person name="Neiman D."/>
            <person name="Pearson M."/>
            <person name="Priest M."/>
            <person name="Roberts A."/>
            <person name="Saif S."/>
            <person name="Shea T."/>
            <person name="Sisk P."/>
            <person name="Sykes S."/>
            <person name="Wortman J."/>
            <person name="Nusbaum C."/>
            <person name="Birren B."/>
        </authorList>
    </citation>
    <scope>NUCLEOTIDE SEQUENCE [LARGE SCALE GENOMIC DNA]</scope>
    <source>
        <strain evidence="1 2">CIP 107468</strain>
    </source>
</reference>
<proteinExistence type="predicted"/>
<evidence type="ECO:0008006" key="3">
    <source>
        <dbReference type="Google" id="ProtNLM"/>
    </source>
</evidence>